<name>A0ABN1EX88_9PROT</name>
<evidence type="ECO:0000313" key="2">
    <source>
        <dbReference type="Proteomes" id="UP001501588"/>
    </source>
</evidence>
<sequence>MTTDPPTRTNDCGACNRCCKTTGVADAAARFFKPPGVRCGHARRGKGRAIYAARPRACAGYECFWLASQKGRGGGRGRLPGALRPDRCGAILEENGRGEMVVWMDAERPDAIERGALERFVDAEVDRGRVVVARVGDDDVRVIGHEEAALAFDARVRADGDALPHRLVFRPRRGRAGATEP</sequence>
<gene>
    <name evidence="1" type="ORF">GCM10009416_14320</name>
</gene>
<dbReference type="EMBL" id="BAAAFZ010000014">
    <property type="protein sequence ID" value="GAA0576873.1"/>
    <property type="molecule type" value="Genomic_DNA"/>
</dbReference>
<protein>
    <recommendedName>
        <fullName evidence="3">YkgJ family cysteine cluster protein</fullName>
    </recommendedName>
</protein>
<accession>A0ABN1EX88</accession>
<dbReference type="RefSeq" id="WP_343894509.1">
    <property type="nucleotide sequence ID" value="NZ_BAAAFZ010000014.1"/>
</dbReference>
<evidence type="ECO:0008006" key="3">
    <source>
        <dbReference type="Google" id="ProtNLM"/>
    </source>
</evidence>
<evidence type="ECO:0000313" key="1">
    <source>
        <dbReference type="EMBL" id="GAA0576873.1"/>
    </source>
</evidence>
<dbReference type="Proteomes" id="UP001501588">
    <property type="component" value="Unassembled WGS sequence"/>
</dbReference>
<keyword evidence="2" id="KW-1185">Reference proteome</keyword>
<organism evidence="1 2">
    <name type="scientific">Craurococcus roseus</name>
    <dbReference type="NCBI Taxonomy" id="77585"/>
    <lineage>
        <taxon>Bacteria</taxon>
        <taxon>Pseudomonadati</taxon>
        <taxon>Pseudomonadota</taxon>
        <taxon>Alphaproteobacteria</taxon>
        <taxon>Acetobacterales</taxon>
        <taxon>Acetobacteraceae</taxon>
        <taxon>Craurococcus</taxon>
    </lineage>
</organism>
<comment type="caution">
    <text evidence="1">The sequence shown here is derived from an EMBL/GenBank/DDBJ whole genome shotgun (WGS) entry which is preliminary data.</text>
</comment>
<proteinExistence type="predicted"/>
<reference evidence="1 2" key="1">
    <citation type="journal article" date="2019" name="Int. J. Syst. Evol. Microbiol.">
        <title>The Global Catalogue of Microorganisms (GCM) 10K type strain sequencing project: providing services to taxonomists for standard genome sequencing and annotation.</title>
        <authorList>
            <consortium name="The Broad Institute Genomics Platform"/>
            <consortium name="The Broad Institute Genome Sequencing Center for Infectious Disease"/>
            <person name="Wu L."/>
            <person name="Ma J."/>
        </authorList>
    </citation>
    <scope>NUCLEOTIDE SEQUENCE [LARGE SCALE GENOMIC DNA]</scope>
    <source>
        <strain evidence="1 2">JCM 9933</strain>
    </source>
</reference>